<evidence type="ECO:0000313" key="6">
    <source>
        <dbReference type="EMBL" id="GMI36188.1"/>
    </source>
</evidence>
<feature type="region of interest" description="Disordered" evidence="3">
    <location>
        <begin position="53"/>
        <end position="80"/>
    </location>
</feature>
<dbReference type="PANTHER" id="PTHR47666">
    <property type="entry name" value="PROTEIN VASCULAR ASSOCIATED DEATH 1, CHLOROPLASTIC"/>
    <property type="match status" value="1"/>
</dbReference>
<feature type="chain" id="PRO_5046457678" description="VASt domain-containing protein" evidence="4">
    <location>
        <begin position="23"/>
        <end position="263"/>
    </location>
</feature>
<evidence type="ECO:0000256" key="1">
    <source>
        <dbReference type="ARBA" id="ARBA00004370"/>
    </source>
</evidence>
<evidence type="ECO:0000256" key="3">
    <source>
        <dbReference type="SAM" id="MobiDB-lite"/>
    </source>
</evidence>
<dbReference type="PANTHER" id="PTHR47666:SF1">
    <property type="entry name" value="PROTEIN VASCULAR ASSOCIATED DEATH 1, CHLOROPLASTIC"/>
    <property type="match status" value="1"/>
</dbReference>
<protein>
    <recommendedName>
        <fullName evidence="5">VASt domain-containing protein</fullName>
    </recommendedName>
</protein>
<feature type="compositionally biased region" description="Low complexity" evidence="3">
    <location>
        <begin position="53"/>
        <end position="65"/>
    </location>
</feature>
<sequence>MIRSSLLLPLAVALLAFSLSQARDPYFFTAAELTRSFIRDAFIRDAASSIHPSVHPSVPRGGSDTPPDPPPSGDPLLDSFSSFSASRRADPRYSTVAVDRFRLPCSLPKFLSTFLADGAPRSVPLFHEEDGDEDVVSSAWSVPDGLGVRRRAVSFVHPLSNPLGPARTRVEKAQTQRVYGAHGAVLETSTRVLDVPGSKVFTVEDCWIVRALPGGREVEVTVLIDVRFTGSTLLKGIIGSSSRKDGTKWFQQFMEGGARYLGA</sequence>
<evidence type="ECO:0000313" key="7">
    <source>
        <dbReference type="Proteomes" id="UP001165060"/>
    </source>
</evidence>
<dbReference type="EMBL" id="BRYB01004753">
    <property type="protein sequence ID" value="GMI36188.1"/>
    <property type="molecule type" value="Genomic_DNA"/>
</dbReference>
<keyword evidence="7" id="KW-1185">Reference proteome</keyword>
<dbReference type="InterPro" id="IPR031968">
    <property type="entry name" value="VASt"/>
</dbReference>
<accession>A0ABQ6MZQ4</accession>
<keyword evidence="2" id="KW-0472">Membrane</keyword>
<dbReference type="Pfam" id="PF16016">
    <property type="entry name" value="VASt"/>
    <property type="match status" value="1"/>
</dbReference>
<dbReference type="PROSITE" id="PS51778">
    <property type="entry name" value="VAST"/>
    <property type="match status" value="1"/>
</dbReference>
<comment type="subcellular location">
    <subcellularLocation>
        <location evidence="1">Membrane</location>
    </subcellularLocation>
</comment>
<reference evidence="6 7" key="1">
    <citation type="journal article" date="2023" name="Commun. Biol.">
        <title>Genome analysis of Parmales, the sister group of diatoms, reveals the evolutionary specialization of diatoms from phago-mixotrophs to photoautotrophs.</title>
        <authorList>
            <person name="Ban H."/>
            <person name="Sato S."/>
            <person name="Yoshikawa S."/>
            <person name="Yamada K."/>
            <person name="Nakamura Y."/>
            <person name="Ichinomiya M."/>
            <person name="Sato N."/>
            <person name="Blanc-Mathieu R."/>
            <person name="Endo H."/>
            <person name="Kuwata A."/>
            <person name="Ogata H."/>
        </authorList>
    </citation>
    <scope>NUCLEOTIDE SEQUENCE [LARGE SCALE GENOMIC DNA]</scope>
</reference>
<evidence type="ECO:0000256" key="2">
    <source>
        <dbReference type="ARBA" id="ARBA00023136"/>
    </source>
</evidence>
<feature type="signal peptide" evidence="4">
    <location>
        <begin position="1"/>
        <end position="22"/>
    </location>
</feature>
<organism evidence="6 7">
    <name type="scientific">Tetraparma gracilis</name>
    <dbReference type="NCBI Taxonomy" id="2962635"/>
    <lineage>
        <taxon>Eukaryota</taxon>
        <taxon>Sar</taxon>
        <taxon>Stramenopiles</taxon>
        <taxon>Ochrophyta</taxon>
        <taxon>Bolidophyceae</taxon>
        <taxon>Parmales</taxon>
        <taxon>Triparmaceae</taxon>
        <taxon>Tetraparma</taxon>
    </lineage>
</organism>
<evidence type="ECO:0000259" key="5">
    <source>
        <dbReference type="PROSITE" id="PS51778"/>
    </source>
</evidence>
<feature type="domain" description="VASt" evidence="5">
    <location>
        <begin position="93"/>
        <end position="258"/>
    </location>
</feature>
<proteinExistence type="predicted"/>
<dbReference type="Proteomes" id="UP001165060">
    <property type="component" value="Unassembled WGS sequence"/>
</dbReference>
<comment type="caution">
    <text evidence="6">The sequence shown here is derived from an EMBL/GenBank/DDBJ whole genome shotgun (WGS) entry which is preliminary data.</text>
</comment>
<name>A0ABQ6MZQ4_9STRA</name>
<keyword evidence="4" id="KW-0732">Signal</keyword>
<gene>
    <name evidence="6" type="ORF">TeGR_g10926</name>
</gene>
<evidence type="ECO:0000256" key="4">
    <source>
        <dbReference type="SAM" id="SignalP"/>
    </source>
</evidence>